<keyword evidence="1" id="KW-1133">Transmembrane helix</keyword>
<proteinExistence type="predicted"/>
<name>A0A0D1ED08_9RHOB</name>
<comment type="caution">
    <text evidence="2">The sequence shown here is derived from an EMBL/GenBank/DDBJ whole genome shotgun (WGS) entry which is preliminary data.</text>
</comment>
<reference evidence="2 3" key="1">
    <citation type="submission" date="2015-02" db="EMBL/GenBank/DDBJ databases">
        <title>Genome Sequence of Jannaschia aquimarina DSM28248, a member of the Roseobacter clade.</title>
        <authorList>
            <person name="Voget S."/>
            <person name="Daniel R."/>
        </authorList>
    </citation>
    <scope>NUCLEOTIDE SEQUENCE [LARGE SCALE GENOMIC DNA]</scope>
    <source>
        <strain evidence="2 3">GSW-M26</strain>
    </source>
</reference>
<gene>
    <name evidence="2" type="ORF">jaqu_31310</name>
</gene>
<feature type="transmembrane region" description="Helical" evidence="1">
    <location>
        <begin position="12"/>
        <end position="37"/>
    </location>
</feature>
<keyword evidence="1" id="KW-0472">Membrane</keyword>
<dbReference type="RefSeq" id="WP_043919913.1">
    <property type="nucleotide sequence ID" value="NZ_FZPF01000001.1"/>
</dbReference>
<keyword evidence="1" id="KW-0812">Transmembrane</keyword>
<accession>A0A0D1ED08</accession>
<dbReference type="EMBL" id="JYFE01000060">
    <property type="protein sequence ID" value="KIT14806.1"/>
    <property type="molecule type" value="Genomic_DNA"/>
</dbReference>
<dbReference type="STRING" id="935700.jaqu_31310"/>
<sequence length="98" mass="9937">MSSGPDIGRDLVFTLKLIAVALTTAMSMVGCIVVSLAMRGPEVGIGVAFVGILTLAALGGLRLWRGRWPLPGLAIWLIAAVAAGGLICTMLIGGASFA</sequence>
<dbReference type="PATRIC" id="fig|935700.4.peg.3235"/>
<dbReference type="AlphaFoldDB" id="A0A0D1ED08"/>
<organism evidence="2 3">
    <name type="scientific">Jannaschia aquimarina</name>
    <dbReference type="NCBI Taxonomy" id="935700"/>
    <lineage>
        <taxon>Bacteria</taxon>
        <taxon>Pseudomonadati</taxon>
        <taxon>Pseudomonadota</taxon>
        <taxon>Alphaproteobacteria</taxon>
        <taxon>Rhodobacterales</taxon>
        <taxon>Roseobacteraceae</taxon>
        <taxon>Jannaschia</taxon>
    </lineage>
</organism>
<feature type="transmembrane region" description="Helical" evidence="1">
    <location>
        <begin position="73"/>
        <end position="97"/>
    </location>
</feature>
<dbReference type="Proteomes" id="UP000032232">
    <property type="component" value="Unassembled WGS sequence"/>
</dbReference>
<protein>
    <submittedName>
        <fullName evidence="2">Uncharacterized protein</fullName>
    </submittedName>
</protein>
<evidence type="ECO:0000256" key="1">
    <source>
        <dbReference type="SAM" id="Phobius"/>
    </source>
</evidence>
<feature type="transmembrane region" description="Helical" evidence="1">
    <location>
        <begin position="43"/>
        <end position="61"/>
    </location>
</feature>
<keyword evidence="3" id="KW-1185">Reference proteome</keyword>
<evidence type="ECO:0000313" key="3">
    <source>
        <dbReference type="Proteomes" id="UP000032232"/>
    </source>
</evidence>
<evidence type="ECO:0000313" key="2">
    <source>
        <dbReference type="EMBL" id="KIT14806.1"/>
    </source>
</evidence>